<dbReference type="InterPro" id="IPR050463">
    <property type="entry name" value="Gfo/Idh/MocA_oxidrdct_glycsds"/>
</dbReference>
<keyword evidence="5" id="KW-1185">Reference proteome</keyword>
<evidence type="ECO:0000313" key="4">
    <source>
        <dbReference type="EMBL" id="MFC5749440.1"/>
    </source>
</evidence>
<dbReference type="Gene3D" id="3.30.360.10">
    <property type="entry name" value="Dihydrodipicolinate Reductase, domain 2"/>
    <property type="match status" value="1"/>
</dbReference>
<dbReference type="PANTHER" id="PTHR43818:SF11">
    <property type="entry name" value="BCDNA.GH03377"/>
    <property type="match status" value="1"/>
</dbReference>
<evidence type="ECO:0000256" key="1">
    <source>
        <dbReference type="ARBA" id="ARBA00023002"/>
    </source>
</evidence>
<feature type="domain" description="Gfo/Idh/MocA-like oxidoreductase N-terminal" evidence="2">
    <location>
        <begin position="2"/>
        <end position="120"/>
    </location>
</feature>
<protein>
    <submittedName>
        <fullName evidence="4">Gfo/Idh/MocA family protein</fullName>
    </submittedName>
</protein>
<gene>
    <name evidence="4" type="ORF">ACFPZN_27790</name>
</gene>
<dbReference type="RefSeq" id="WP_378285164.1">
    <property type="nucleotide sequence ID" value="NZ_JBHSON010000042.1"/>
</dbReference>
<dbReference type="InterPro" id="IPR055080">
    <property type="entry name" value="Gal80p-like_C"/>
</dbReference>
<dbReference type="SUPFAM" id="SSF55347">
    <property type="entry name" value="Glyceraldehyde-3-phosphate dehydrogenase-like, C-terminal domain"/>
    <property type="match status" value="1"/>
</dbReference>
<comment type="caution">
    <text evidence="4">The sequence shown here is derived from an EMBL/GenBank/DDBJ whole genome shotgun (WGS) entry which is preliminary data.</text>
</comment>
<reference evidence="5" key="1">
    <citation type="journal article" date="2019" name="Int. J. Syst. Evol. Microbiol.">
        <title>The Global Catalogue of Microorganisms (GCM) 10K type strain sequencing project: providing services to taxonomists for standard genome sequencing and annotation.</title>
        <authorList>
            <consortium name="The Broad Institute Genomics Platform"/>
            <consortium name="The Broad Institute Genome Sequencing Center for Infectious Disease"/>
            <person name="Wu L."/>
            <person name="Ma J."/>
        </authorList>
    </citation>
    <scope>NUCLEOTIDE SEQUENCE [LARGE SCALE GENOMIC DNA]</scope>
    <source>
        <strain evidence="5">KCTC 42087</strain>
    </source>
</reference>
<dbReference type="Gene3D" id="3.40.50.720">
    <property type="entry name" value="NAD(P)-binding Rossmann-like Domain"/>
    <property type="match status" value="1"/>
</dbReference>
<organism evidence="4 5">
    <name type="scientific">Actinomadura rugatobispora</name>
    <dbReference type="NCBI Taxonomy" id="1994"/>
    <lineage>
        <taxon>Bacteria</taxon>
        <taxon>Bacillati</taxon>
        <taxon>Actinomycetota</taxon>
        <taxon>Actinomycetes</taxon>
        <taxon>Streptosporangiales</taxon>
        <taxon>Thermomonosporaceae</taxon>
        <taxon>Actinomadura</taxon>
    </lineage>
</organism>
<evidence type="ECO:0000259" key="2">
    <source>
        <dbReference type="Pfam" id="PF01408"/>
    </source>
</evidence>
<dbReference type="Pfam" id="PF22685">
    <property type="entry name" value="Gal80p_C-like"/>
    <property type="match status" value="1"/>
</dbReference>
<dbReference type="PANTHER" id="PTHR43818">
    <property type="entry name" value="BCDNA.GH03377"/>
    <property type="match status" value="1"/>
</dbReference>
<dbReference type="InterPro" id="IPR036291">
    <property type="entry name" value="NAD(P)-bd_dom_sf"/>
</dbReference>
<dbReference type="InterPro" id="IPR000683">
    <property type="entry name" value="Gfo/Idh/MocA-like_OxRdtase_N"/>
</dbReference>
<name>A0ABW1A1N4_9ACTN</name>
<dbReference type="EMBL" id="JBHSON010000042">
    <property type="protein sequence ID" value="MFC5749440.1"/>
    <property type="molecule type" value="Genomic_DNA"/>
</dbReference>
<proteinExistence type="predicted"/>
<feature type="domain" description="Gal80p-like C-terminal" evidence="3">
    <location>
        <begin position="131"/>
        <end position="268"/>
    </location>
</feature>
<dbReference type="Proteomes" id="UP001596074">
    <property type="component" value="Unassembled WGS sequence"/>
</dbReference>
<evidence type="ECO:0000259" key="3">
    <source>
        <dbReference type="Pfam" id="PF22685"/>
    </source>
</evidence>
<dbReference type="SUPFAM" id="SSF51735">
    <property type="entry name" value="NAD(P)-binding Rossmann-fold domains"/>
    <property type="match status" value="1"/>
</dbReference>
<keyword evidence="1" id="KW-0560">Oxidoreductase</keyword>
<accession>A0ABW1A1N4</accession>
<dbReference type="Pfam" id="PF01408">
    <property type="entry name" value="GFO_IDH_MocA"/>
    <property type="match status" value="1"/>
</dbReference>
<sequence>MIRVGVVGASGWAAGSHLPALAALPEFEVTAVATTKQASAGKAAAGHNVPHAFTDANTLAAHPSVDLVVVSVKAPEHSKVIRAALKAGKHVLSEWPLTADPDEAPDLAEAATAAGVLHAVSLQGTHSPDARFVADLINGGRIGRLESAVLVASGAPYGGGSIYPDLAWCADPAGGATILTIMAGHFIATLERMTGSLAEVSARLPRLYDQLTLEGTSRTIPNQTPSHVLVHGTLENGATASITVHGASGSPDGFLVKLVGSEGTIVITPPQPGTYMHWTDWDIRVNNEPTKVPDAYVTVPFDPSAGPVANVAAVYQEFARALTENRQPTPNFHTAARLHHLLTTIEEAARTGNPEEVRPRR</sequence>
<evidence type="ECO:0000313" key="5">
    <source>
        <dbReference type="Proteomes" id="UP001596074"/>
    </source>
</evidence>